<dbReference type="RefSeq" id="WP_146938429.1">
    <property type="nucleotide sequence ID" value="NZ_BJXW01000028.1"/>
</dbReference>
<keyword evidence="2" id="KW-0378">Hydrolase</keyword>
<dbReference type="GO" id="GO:0008800">
    <property type="term" value="F:beta-lactamase activity"/>
    <property type="evidence" value="ECO:0007669"/>
    <property type="project" value="InterPro"/>
</dbReference>
<protein>
    <submittedName>
        <fullName evidence="2">Serine hydrolase</fullName>
    </submittedName>
</protein>
<dbReference type="GO" id="GO:0046677">
    <property type="term" value="P:response to antibiotic"/>
    <property type="evidence" value="ECO:0007669"/>
    <property type="project" value="InterPro"/>
</dbReference>
<dbReference type="InterPro" id="IPR012338">
    <property type="entry name" value="Beta-lactam/transpept-like"/>
</dbReference>
<dbReference type="InterPro" id="IPR000871">
    <property type="entry name" value="Beta-lactam_class-A"/>
</dbReference>
<accession>A0A511V2E8</accession>
<dbReference type="GO" id="GO:0030655">
    <property type="term" value="P:beta-lactam antibiotic catabolic process"/>
    <property type="evidence" value="ECO:0007669"/>
    <property type="project" value="InterPro"/>
</dbReference>
<dbReference type="PANTHER" id="PTHR35333:SF3">
    <property type="entry name" value="BETA-LACTAMASE-TYPE TRANSPEPTIDASE FOLD CONTAINING PROTEIN"/>
    <property type="match status" value="1"/>
</dbReference>
<dbReference type="SUPFAM" id="SSF56601">
    <property type="entry name" value="beta-lactamase/transpeptidase-like"/>
    <property type="match status" value="1"/>
</dbReference>
<evidence type="ECO:0000313" key="2">
    <source>
        <dbReference type="EMBL" id="GEN32058.1"/>
    </source>
</evidence>
<keyword evidence="3" id="KW-1185">Reference proteome</keyword>
<dbReference type="Pfam" id="PF13354">
    <property type="entry name" value="Beta-lactamase2"/>
    <property type="match status" value="1"/>
</dbReference>
<dbReference type="InterPro" id="IPR045155">
    <property type="entry name" value="Beta-lactam_cat"/>
</dbReference>
<organism evidence="2 3">
    <name type="scientific">Cerasibacillus quisquiliarum</name>
    <dbReference type="NCBI Taxonomy" id="227865"/>
    <lineage>
        <taxon>Bacteria</taxon>
        <taxon>Bacillati</taxon>
        <taxon>Bacillota</taxon>
        <taxon>Bacilli</taxon>
        <taxon>Bacillales</taxon>
        <taxon>Bacillaceae</taxon>
        <taxon>Cerasibacillus</taxon>
    </lineage>
</organism>
<proteinExistence type="predicted"/>
<dbReference type="Gene3D" id="3.40.710.10">
    <property type="entry name" value="DD-peptidase/beta-lactamase superfamily"/>
    <property type="match status" value="1"/>
</dbReference>
<sequence>MKTLIQQIEKTITDSNGEWGVVLEDLQTKETWTYNEHEQFPAASIIKLPIMVAAFQAAEDKILRLSDTYSLSHDDLVGGSGVLQHMTPGTNITIHDLITLMIIQSDNTATNILIDLLEVDYIQKIMEDIGMHESEFYNKLMIVPVKRKGANTITAKDVSHLLKQLVQGALVSEHACEQMIEIMKKQQISDGFRGKLPSQQTESIIGAMPQWQLANKTGHITNVQHDAGIFYVGYRQLIATVLIKNLEDYKANTSLMQLGETIYQYLRA</sequence>
<dbReference type="EMBL" id="BJXW01000028">
    <property type="protein sequence ID" value="GEN32058.1"/>
    <property type="molecule type" value="Genomic_DNA"/>
</dbReference>
<dbReference type="OrthoDB" id="9775096at2"/>
<dbReference type="Proteomes" id="UP000321491">
    <property type="component" value="Unassembled WGS sequence"/>
</dbReference>
<name>A0A511V2E8_9BACI</name>
<feature type="domain" description="Beta-lactamase class A catalytic" evidence="1">
    <location>
        <begin position="20"/>
        <end position="242"/>
    </location>
</feature>
<evidence type="ECO:0000259" key="1">
    <source>
        <dbReference type="Pfam" id="PF13354"/>
    </source>
</evidence>
<dbReference type="AlphaFoldDB" id="A0A511V2E8"/>
<evidence type="ECO:0000313" key="3">
    <source>
        <dbReference type="Proteomes" id="UP000321491"/>
    </source>
</evidence>
<comment type="caution">
    <text evidence="2">The sequence shown here is derived from an EMBL/GenBank/DDBJ whole genome shotgun (WGS) entry which is preliminary data.</text>
</comment>
<reference evidence="2 3" key="1">
    <citation type="submission" date="2019-07" db="EMBL/GenBank/DDBJ databases">
        <title>Whole genome shotgun sequence of Cerasibacillus quisquiliarum NBRC 102429.</title>
        <authorList>
            <person name="Hosoyama A."/>
            <person name="Uohara A."/>
            <person name="Ohji S."/>
            <person name="Ichikawa N."/>
        </authorList>
    </citation>
    <scope>NUCLEOTIDE SEQUENCE [LARGE SCALE GENOMIC DNA]</scope>
    <source>
        <strain evidence="2 3">NBRC 102429</strain>
    </source>
</reference>
<dbReference type="PANTHER" id="PTHR35333">
    <property type="entry name" value="BETA-LACTAMASE"/>
    <property type="match status" value="1"/>
</dbReference>
<gene>
    <name evidence="2" type="ORF">CQU01_22960</name>
</gene>